<protein>
    <submittedName>
        <fullName evidence="1">Uncharacterized protein</fullName>
    </submittedName>
</protein>
<proteinExistence type="predicted"/>
<evidence type="ECO:0000313" key="1">
    <source>
        <dbReference type="EMBL" id="QHU14712.1"/>
    </source>
</evidence>
<dbReference type="AlphaFoldDB" id="A0A6C0K9I2"/>
<name>A0A6C0K9I2_9ZZZZ</name>
<organism evidence="1">
    <name type="scientific">viral metagenome</name>
    <dbReference type="NCBI Taxonomy" id="1070528"/>
    <lineage>
        <taxon>unclassified sequences</taxon>
        <taxon>metagenomes</taxon>
        <taxon>organismal metagenomes</taxon>
    </lineage>
</organism>
<accession>A0A6C0K9I2</accession>
<dbReference type="EMBL" id="MN740845">
    <property type="protein sequence ID" value="QHU14712.1"/>
    <property type="molecule type" value="Genomic_DNA"/>
</dbReference>
<reference evidence="1" key="1">
    <citation type="journal article" date="2020" name="Nature">
        <title>Giant virus diversity and host interactions through global metagenomics.</title>
        <authorList>
            <person name="Schulz F."/>
            <person name="Roux S."/>
            <person name="Paez-Espino D."/>
            <person name="Jungbluth S."/>
            <person name="Walsh D.A."/>
            <person name="Denef V.J."/>
            <person name="McMahon K.D."/>
            <person name="Konstantinidis K.T."/>
            <person name="Eloe-Fadrosh E.A."/>
            <person name="Kyrpides N.C."/>
            <person name="Woyke T."/>
        </authorList>
    </citation>
    <scope>NUCLEOTIDE SEQUENCE</scope>
    <source>
        <strain evidence="1">GVMAG-S-1102113-126</strain>
    </source>
</reference>
<sequence>MSDYLCKNNRDTIEKWFSTKIHDVMTIVSDYARTGKEETPESSLYVWKSLVIAKSLEIFDFTVHRDEVDIADYAIEVLGFACIIIAYKVYMGYDYIYEEDKFLKRVAKEIDTEMPLFLVVRQIKEVEVDLLKATLFDLDNKIMFH</sequence>